<dbReference type="Gene3D" id="3.40.50.720">
    <property type="entry name" value="NAD(P)-binding Rossmann-like Domain"/>
    <property type="match status" value="1"/>
</dbReference>
<evidence type="ECO:0000256" key="1">
    <source>
        <dbReference type="ARBA" id="ARBA00006484"/>
    </source>
</evidence>
<dbReference type="GO" id="GO:0016616">
    <property type="term" value="F:oxidoreductase activity, acting on the CH-OH group of donors, NAD or NADP as acceptor"/>
    <property type="evidence" value="ECO:0007669"/>
    <property type="project" value="TreeGrafter"/>
</dbReference>
<dbReference type="AlphaFoldDB" id="A0A482WGZ8"/>
<comment type="caution">
    <text evidence="3">The sequence shown here is derived from an EMBL/GenBank/DDBJ whole genome shotgun (WGS) entry which is preliminary data.</text>
</comment>
<dbReference type="PANTHER" id="PTHR24322">
    <property type="entry name" value="PKSB"/>
    <property type="match status" value="1"/>
</dbReference>
<evidence type="ECO:0000313" key="4">
    <source>
        <dbReference type="Proteomes" id="UP000291343"/>
    </source>
</evidence>
<dbReference type="InParanoid" id="A0A482WGZ8"/>
<gene>
    <name evidence="3" type="ORF">LSTR_LSTR016821</name>
</gene>
<dbReference type="SMR" id="A0A482WGZ8"/>
<evidence type="ECO:0000256" key="2">
    <source>
        <dbReference type="ARBA" id="ARBA00023002"/>
    </source>
</evidence>
<protein>
    <submittedName>
        <fullName evidence="3">Uncharacterized protein</fullName>
    </submittedName>
</protein>
<evidence type="ECO:0000313" key="3">
    <source>
        <dbReference type="EMBL" id="RZF32774.1"/>
    </source>
</evidence>
<dbReference type="EMBL" id="QKKF02035986">
    <property type="protein sequence ID" value="RZF32774.1"/>
    <property type="molecule type" value="Genomic_DNA"/>
</dbReference>
<proteinExistence type="inferred from homology"/>
<keyword evidence="2" id="KW-0560">Oxidoreductase</keyword>
<accession>A0A482WGZ8</accession>
<comment type="similarity">
    <text evidence="1">Belongs to the short-chain dehydrogenases/reductases (SDR) family.</text>
</comment>
<dbReference type="PANTHER" id="PTHR24322:SF736">
    <property type="entry name" value="RETINOL DEHYDROGENASE 10"/>
    <property type="match status" value="1"/>
</dbReference>
<dbReference type="Pfam" id="PF00106">
    <property type="entry name" value="adh_short"/>
    <property type="match status" value="1"/>
</dbReference>
<reference evidence="3 4" key="1">
    <citation type="journal article" date="2017" name="Gigascience">
        <title>Genome sequence of the small brown planthopper, Laodelphax striatellus.</title>
        <authorList>
            <person name="Zhu J."/>
            <person name="Jiang F."/>
            <person name="Wang X."/>
            <person name="Yang P."/>
            <person name="Bao Y."/>
            <person name="Zhao W."/>
            <person name="Wang W."/>
            <person name="Lu H."/>
            <person name="Wang Q."/>
            <person name="Cui N."/>
            <person name="Li J."/>
            <person name="Chen X."/>
            <person name="Luo L."/>
            <person name="Yu J."/>
            <person name="Kang L."/>
            <person name="Cui F."/>
        </authorList>
    </citation>
    <scope>NUCLEOTIDE SEQUENCE [LARGE SCALE GENOMIC DNA]</scope>
    <source>
        <strain evidence="3">Lst14</strain>
    </source>
</reference>
<name>A0A482WGZ8_LAOST</name>
<sequence length="82" mass="9184">MGPNAYIELLCFSCTVSSRCDVSNREEVLALAARVRAEVGDVTMLVNNAGIMPCRPLPNHKPEEIRKIFDVNVLAHFWIIID</sequence>
<dbReference type="Proteomes" id="UP000291343">
    <property type="component" value="Unassembled WGS sequence"/>
</dbReference>
<dbReference type="GO" id="GO:0005811">
    <property type="term" value="C:lipid droplet"/>
    <property type="evidence" value="ECO:0007669"/>
    <property type="project" value="TreeGrafter"/>
</dbReference>
<dbReference type="InterPro" id="IPR036291">
    <property type="entry name" value="NAD(P)-bd_dom_sf"/>
</dbReference>
<dbReference type="STRING" id="195883.A0A482WGZ8"/>
<dbReference type="InterPro" id="IPR002347">
    <property type="entry name" value="SDR_fam"/>
</dbReference>
<keyword evidence="4" id="KW-1185">Reference proteome</keyword>
<organism evidence="3 4">
    <name type="scientific">Laodelphax striatellus</name>
    <name type="common">Small brown planthopper</name>
    <name type="synonym">Delphax striatella</name>
    <dbReference type="NCBI Taxonomy" id="195883"/>
    <lineage>
        <taxon>Eukaryota</taxon>
        <taxon>Metazoa</taxon>
        <taxon>Ecdysozoa</taxon>
        <taxon>Arthropoda</taxon>
        <taxon>Hexapoda</taxon>
        <taxon>Insecta</taxon>
        <taxon>Pterygota</taxon>
        <taxon>Neoptera</taxon>
        <taxon>Paraneoptera</taxon>
        <taxon>Hemiptera</taxon>
        <taxon>Auchenorrhyncha</taxon>
        <taxon>Fulgoroidea</taxon>
        <taxon>Delphacidae</taxon>
        <taxon>Criomorphinae</taxon>
        <taxon>Laodelphax</taxon>
    </lineage>
</organism>
<dbReference type="SUPFAM" id="SSF51735">
    <property type="entry name" value="NAD(P)-binding Rossmann-fold domains"/>
    <property type="match status" value="1"/>
</dbReference>
<dbReference type="OrthoDB" id="10253736at2759"/>